<keyword evidence="2" id="KW-0285">Flavoprotein</keyword>
<name>A0A0C2IQX5_THEKT</name>
<dbReference type="PANTHER" id="PTHR43567">
    <property type="entry name" value="FLAVOREDOXIN-RELATED-RELATED"/>
    <property type="match status" value="1"/>
</dbReference>
<feature type="domain" description="Flavin reductase like" evidence="4">
    <location>
        <begin position="16"/>
        <end position="183"/>
    </location>
</feature>
<evidence type="ECO:0000313" key="5">
    <source>
        <dbReference type="EMBL" id="KII67854.1"/>
    </source>
</evidence>
<dbReference type="Gene3D" id="2.30.110.10">
    <property type="entry name" value="Electron Transport, Fmn-binding Protein, Chain A"/>
    <property type="match status" value="1"/>
</dbReference>
<organism evidence="5 6">
    <name type="scientific">Thelohanellus kitauei</name>
    <name type="common">Myxosporean</name>
    <dbReference type="NCBI Taxonomy" id="669202"/>
    <lineage>
        <taxon>Eukaryota</taxon>
        <taxon>Metazoa</taxon>
        <taxon>Cnidaria</taxon>
        <taxon>Myxozoa</taxon>
        <taxon>Myxosporea</taxon>
        <taxon>Bivalvulida</taxon>
        <taxon>Platysporina</taxon>
        <taxon>Myxobolidae</taxon>
        <taxon>Thelohanellus</taxon>
    </lineage>
</organism>
<dbReference type="EMBL" id="JWZT01003059">
    <property type="protein sequence ID" value="KII67854.1"/>
    <property type="molecule type" value="Genomic_DNA"/>
</dbReference>
<dbReference type="GO" id="GO:0010181">
    <property type="term" value="F:FMN binding"/>
    <property type="evidence" value="ECO:0007669"/>
    <property type="project" value="InterPro"/>
</dbReference>
<evidence type="ECO:0000256" key="3">
    <source>
        <dbReference type="ARBA" id="ARBA00038054"/>
    </source>
</evidence>
<keyword evidence="6" id="KW-1185">Reference proteome</keyword>
<reference evidence="5 6" key="1">
    <citation type="journal article" date="2014" name="Genome Biol. Evol.">
        <title>The genome of the myxosporean Thelohanellus kitauei shows adaptations to nutrient acquisition within its fish host.</title>
        <authorList>
            <person name="Yang Y."/>
            <person name="Xiong J."/>
            <person name="Zhou Z."/>
            <person name="Huo F."/>
            <person name="Miao W."/>
            <person name="Ran C."/>
            <person name="Liu Y."/>
            <person name="Zhang J."/>
            <person name="Feng J."/>
            <person name="Wang M."/>
            <person name="Wang M."/>
            <person name="Wang L."/>
            <person name="Yao B."/>
        </authorList>
    </citation>
    <scope>NUCLEOTIDE SEQUENCE [LARGE SCALE GENOMIC DNA]</scope>
    <source>
        <strain evidence="5">Wuqing</strain>
    </source>
</reference>
<dbReference type="AlphaFoldDB" id="A0A0C2IQX5"/>
<dbReference type="SUPFAM" id="SSF50475">
    <property type="entry name" value="FMN-binding split barrel"/>
    <property type="match status" value="1"/>
</dbReference>
<proteinExistence type="inferred from homology"/>
<evidence type="ECO:0000256" key="1">
    <source>
        <dbReference type="ARBA" id="ARBA00001917"/>
    </source>
</evidence>
<gene>
    <name evidence="5" type="ORF">RF11_06030</name>
</gene>
<evidence type="ECO:0000259" key="4">
    <source>
        <dbReference type="Pfam" id="PF01613"/>
    </source>
</evidence>
<dbReference type="OrthoDB" id="10250990at2759"/>
<dbReference type="Pfam" id="PF01613">
    <property type="entry name" value="Flavin_Reduct"/>
    <property type="match status" value="1"/>
</dbReference>
<dbReference type="Proteomes" id="UP000031668">
    <property type="component" value="Unassembled WGS sequence"/>
</dbReference>
<dbReference type="InterPro" id="IPR002563">
    <property type="entry name" value="Flavin_Rdtase-like_dom"/>
</dbReference>
<accession>A0A0C2IQX5</accession>
<comment type="caution">
    <text evidence="5">The sequence shown here is derived from an EMBL/GenBank/DDBJ whole genome shotgun (WGS) entry which is preliminary data.</text>
</comment>
<dbReference type="PANTHER" id="PTHR43567:SF1">
    <property type="entry name" value="FLAVOREDOXIN"/>
    <property type="match status" value="1"/>
</dbReference>
<evidence type="ECO:0000313" key="6">
    <source>
        <dbReference type="Proteomes" id="UP000031668"/>
    </source>
</evidence>
<protein>
    <recommendedName>
        <fullName evidence="4">Flavin reductase like domain-containing protein</fullName>
    </recommendedName>
</protein>
<dbReference type="InterPro" id="IPR052174">
    <property type="entry name" value="Flavoredoxin"/>
</dbReference>
<evidence type="ECO:0000256" key="2">
    <source>
        <dbReference type="ARBA" id="ARBA00022630"/>
    </source>
</evidence>
<comment type="similarity">
    <text evidence="3">Belongs to the flavoredoxin family.</text>
</comment>
<dbReference type="InterPro" id="IPR012349">
    <property type="entry name" value="Split_barrel_FMN-bd"/>
</dbReference>
<comment type="cofactor">
    <cofactor evidence="1">
        <name>FMN</name>
        <dbReference type="ChEBI" id="CHEBI:58210"/>
    </cofactor>
</comment>
<sequence length="195" mass="21581">MAMHKQVHPKSLYWGNTVILLSTIDDTDTTNITPISSSWSLSNNIVIGLSLNSKAIENIENCPEVVLNVASDNLSDRIESIAKLTGKDPVPSEKIGFSYCGNKFALGGFTELASCTVKPSRIQECLIQVECLVEHITKRNNFAIVELRATHVHADASLLKKDDVIDADLWSPLIYNFRSYHGITSAIGRNFKFDN</sequence>